<keyword evidence="4 6" id="KW-1133">Transmembrane helix</keyword>
<evidence type="ECO:0000256" key="4">
    <source>
        <dbReference type="ARBA" id="ARBA00022989"/>
    </source>
</evidence>
<dbReference type="GO" id="GO:0005886">
    <property type="term" value="C:plasma membrane"/>
    <property type="evidence" value="ECO:0007669"/>
    <property type="project" value="UniProtKB-SubCell"/>
</dbReference>
<proteinExistence type="predicted"/>
<feature type="transmembrane region" description="Helical" evidence="6">
    <location>
        <begin position="75"/>
        <end position="95"/>
    </location>
</feature>
<feature type="transmembrane region" description="Helical" evidence="6">
    <location>
        <begin position="43"/>
        <end position="63"/>
    </location>
</feature>
<evidence type="ECO:0000256" key="6">
    <source>
        <dbReference type="SAM" id="Phobius"/>
    </source>
</evidence>
<dbReference type="AlphaFoldDB" id="A0A7Z0CKK6"/>
<evidence type="ECO:0000256" key="3">
    <source>
        <dbReference type="ARBA" id="ARBA00022692"/>
    </source>
</evidence>
<evidence type="ECO:0000313" key="8">
    <source>
        <dbReference type="Proteomes" id="UP000547973"/>
    </source>
</evidence>
<dbReference type="InterPro" id="IPR001123">
    <property type="entry name" value="LeuE-type"/>
</dbReference>
<dbReference type="Proteomes" id="UP000547973">
    <property type="component" value="Unassembled WGS sequence"/>
</dbReference>
<evidence type="ECO:0000256" key="2">
    <source>
        <dbReference type="ARBA" id="ARBA00022475"/>
    </source>
</evidence>
<comment type="caution">
    <text evidence="7">The sequence shown here is derived from an EMBL/GenBank/DDBJ whole genome shotgun (WGS) entry which is preliminary data.</text>
</comment>
<dbReference type="OrthoDB" id="4774807at2"/>
<name>A0A7Z0CKK6_9MICO</name>
<dbReference type="GO" id="GO:0015171">
    <property type="term" value="F:amino acid transmembrane transporter activity"/>
    <property type="evidence" value="ECO:0007669"/>
    <property type="project" value="TreeGrafter"/>
</dbReference>
<feature type="transmembrane region" description="Helical" evidence="6">
    <location>
        <begin position="153"/>
        <end position="175"/>
    </location>
</feature>
<dbReference type="PANTHER" id="PTHR30086">
    <property type="entry name" value="ARGININE EXPORTER PROTEIN ARGO"/>
    <property type="match status" value="1"/>
</dbReference>
<dbReference type="Pfam" id="PF01810">
    <property type="entry name" value="LysE"/>
    <property type="match status" value="1"/>
</dbReference>
<accession>A0A7Z0CKK6</accession>
<evidence type="ECO:0000313" key="7">
    <source>
        <dbReference type="EMBL" id="NYI41927.1"/>
    </source>
</evidence>
<keyword evidence="5 6" id="KW-0472">Membrane</keyword>
<feature type="transmembrane region" description="Helical" evidence="6">
    <location>
        <begin position="187"/>
        <end position="209"/>
    </location>
</feature>
<keyword evidence="8" id="KW-1185">Reference proteome</keyword>
<gene>
    <name evidence="7" type="ORF">BKA03_002046</name>
</gene>
<feature type="transmembrane region" description="Helical" evidence="6">
    <location>
        <begin position="116"/>
        <end position="141"/>
    </location>
</feature>
<organism evidence="7 8">
    <name type="scientific">Demequina lutea</name>
    <dbReference type="NCBI Taxonomy" id="431489"/>
    <lineage>
        <taxon>Bacteria</taxon>
        <taxon>Bacillati</taxon>
        <taxon>Actinomycetota</taxon>
        <taxon>Actinomycetes</taxon>
        <taxon>Micrococcales</taxon>
        <taxon>Demequinaceae</taxon>
        <taxon>Demequina</taxon>
    </lineage>
</organism>
<keyword evidence="3 6" id="KW-0812">Transmembrane</keyword>
<dbReference type="EMBL" id="JACBZO010000001">
    <property type="protein sequence ID" value="NYI41927.1"/>
    <property type="molecule type" value="Genomic_DNA"/>
</dbReference>
<dbReference type="RefSeq" id="WP_062076259.1">
    <property type="nucleotide sequence ID" value="NZ_BBRC01000024.1"/>
</dbReference>
<evidence type="ECO:0000256" key="1">
    <source>
        <dbReference type="ARBA" id="ARBA00004651"/>
    </source>
</evidence>
<keyword evidence="2" id="KW-1003">Cell membrane</keyword>
<dbReference type="PANTHER" id="PTHR30086:SF20">
    <property type="entry name" value="ARGININE EXPORTER PROTEIN ARGO-RELATED"/>
    <property type="match status" value="1"/>
</dbReference>
<comment type="subcellular location">
    <subcellularLocation>
        <location evidence="1">Cell membrane</location>
        <topology evidence="1">Multi-pass membrane protein</topology>
    </subcellularLocation>
</comment>
<sequence>METGLIAPALAGATAGLAIAMPLGAIGLLLLRLGMLHGFRSAAAAALAVGCVDLAYCAAAVTVGSKASPLIESWGAVPMVVSGAVVIGIGLRQLVTSLTAPDALAAPPKPGRPLAVFGRFVALTAMNPLTVLYFIALAGVLAGTSSGFEAKAAFVAGTGAASISWQLGLAAVGAVMHRTISARTGRVLGIVASAIVILLGAAVIVRALVWG</sequence>
<reference evidence="7 8" key="1">
    <citation type="submission" date="2020-07" db="EMBL/GenBank/DDBJ databases">
        <title>Sequencing the genomes of 1000 actinobacteria strains.</title>
        <authorList>
            <person name="Klenk H.-P."/>
        </authorList>
    </citation>
    <scope>NUCLEOTIDE SEQUENCE [LARGE SCALE GENOMIC DNA]</scope>
    <source>
        <strain evidence="7 8">DSM 19970</strain>
    </source>
</reference>
<evidence type="ECO:0000256" key="5">
    <source>
        <dbReference type="ARBA" id="ARBA00023136"/>
    </source>
</evidence>
<protein>
    <submittedName>
        <fullName evidence="7">Arginine exporter protein ArgO</fullName>
    </submittedName>
</protein>
<feature type="transmembrane region" description="Helical" evidence="6">
    <location>
        <begin position="6"/>
        <end position="31"/>
    </location>
</feature>